<evidence type="ECO:0000313" key="1">
    <source>
        <dbReference type="EMBL" id="KAF2892888.1"/>
    </source>
</evidence>
<proteinExistence type="predicted"/>
<accession>A0A8K0GC48</accession>
<protein>
    <submittedName>
        <fullName evidence="1">Uncharacterized protein</fullName>
    </submittedName>
</protein>
<gene>
    <name evidence="1" type="ORF">ILUMI_13284</name>
</gene>
<name>A0A8K0GC48_IGNLU</name>
<evidence type="ECO:0000313" key="2">
    <source>
        <dbReference type="Proteomes" id="UP000801492"/>
    </source>
</evidence>
<dbReference type="OrthoDB" id="10063284at2759"/>
<dbReference type="EMBL" id="VTPC01008393">
    <property type="protein sequence ID" value="KAF2892888.1"/>
    <property type="molecule type" value="Genomic_DNA"/>
</dbReference>
<organism evidence="1 2">
    <name type="scientific">Ignelater luminosus</name>
    <name type="common">Cucubano</name>
    <name type="synonym">Pyrophorus luminosus</name>
    <dbReference type="NCBI Taxonomy" id="2038154"/>
    <lineage>
        <taxon>Eukaryota</taxon>
        <taxon>Metazoa</taxon>
        <taxon>Ecdysozoa</taxon>
        <taxon>Arthropoda</taxon>
        <taxon>Hexapoda</taxon>
        <taxon>Insecta</taxon>
        <taxon>Pterygota</taxon>
        <taxon>Neoptera</taxon>
        <taxon>Endopterygota</taxon>
        <taxon>Coleoptera</taxon>
        <taxon>Polyphaga</taxon>
        <taxon>Elateriformia</taxon>
        <taxon>Elateroidea</taxon>
        <taxon>Elateridae</taxon>
        <taxon>Agrypninae</taxon>
        <taxon>Pyrophorini</taxon>
        <taxon>Ignelater</taxon>
    </lineage>
</organism>
<comment type="caution">
    <text evidence="1">The sequence shown here is derived from an EMBL/GenBank/DDBJ whole genome shotgun (WGS) entry which is preliminary data.</text>
</comment>
<dbReference type="AlphaFoldDB" id="A0A8K0GC48"/>
<keyword evidence="2" id="KW-1185">Reference proteome</keyword>
<feature type="non-terminal residue" evidence="1">
    <location>
        <position position="1"/>
    </location>
</feature>
<sequence length="228" mass="26235">KLRTQNTTPDISHTDQLTFGLRFLENGSVVEKFVAFVSKVGHKAVNMETAVLNRPVQLVPKRLLASRWSARVDVSTALYNNYDSFKEALEVIVADSAQSPKTKTENKGVLKQMLNLETGVMLSFWKDVYEKYETKFWQKDGKISTKCDYGLDTKRRKKRKLLPGKGHDEDTVFDGNWDMEMNMQYMVIENIVSELKKRKNACSEINECFGFLTELVDTEDDVIKEKCK</sequence>
<reference evidence="1" key="1">
    <citation type="submission" date="2019-08" db="EMBL/GenBank/DDBJ databases">
        <title>The genome of the North American firefly Photinus pyralis.</title>
        <authorList>
            <consortium name="Photinus pyralis genome working group"/>
            <person name="Fallon T.R."/>
            <person name="Sander Lower S.E."/>
            <person name="Weng J.-K."/>
        </authorList>
    </citation>
    <scope>NUCLEOTIDE SEQUENCE</scope>
    <source>
        <strain evidence="1">TRF0915ILg1</strain>
        <tissue evidence="1">Whole body</tissue>
    </source>
</reference>
<dbReference type="Proteomes" id="UP000801492">
    <property type="component" value="Unassembled WGS sequence"/>
</dbReference>